<evidence type="ECO:0000313" key="4">
    <source>
        <dbReference type="Proteomes" id="UP001430848"/>
    </source>
</evidence>
<feature type="domain" description="F-box" evidence="2">
    <location>
        <begin position="99"/>
        <end position="145"/>
    </location>
</feature>
<evidence type="ECO:0000313" key="3">
    <source>
        <dbReference type="EMBL" id="KAK7714037.1"/>
    </source>
</evidence>
<keyword evidence="4" id="KW-1185">Reference proteome</keyword>
<proteinExistence type="predicted"/>
<gene>
    <name evidence="3" type="ORF">SLS63_011841</name>
</gene>
<reference evidence="3 4" key="1">
    <citation type="submission" date="2024-02" db="EMBL/GenBank/DDBJ databases">
        <title>De novo assembly and annotation of 12 fungi associated with fruit tree decline syndrome in Ontario, Canada.</title>
        <authorList>
            <person name="Sulman M."/>
            <person name="Ellouze W."/>
            <person name="Ilyukhin E."/>
        </authorList>
    </citation>
    <scope>NUCLEOTIDE SEQUENCE [LARGE SCALE GENOMIC DNA]</scope>
    <source>
        <strain evidence="3 4">M169</strain>
    </source>
</reference>
<dbReference type="InterPro" id="IPR001810">
    <property type="entry name" value="F-box_dom"/>
</dbReference>
<name>A0ABR1NT03_DIAER</name>
<dbReference type="Proteomes" id="UP001430848">
    <property type="component" value="Unassembled WGS sequence"/>
</dbReference>
<dbReference type="PROSITE" id="PS50181">
    <property type="entry name" value="FBOX"/>
    <property type="match status" value="1"/>
</dbReference>
<evidence type="ECO:0000259" key="2">
    <source>
        <dbReference type="PROSITE" id="PS50181"/>
    </source>
</evidence>
<comment type="caution">
    <text evidence="3">The sequence shown here is derived from an EMBL/GenBank/DDBJ whole genome shotgun (WGS) entry which is preliminary data.</text>
</comment>
<sequence>MWNEDTSSYTIKTFAMLLLSMFDGDSELATSPDGTESRIQFEWDEYTCYSCGTRILQNGDLDLRQDLISLCYRPERPRLPISSIDDLTDPTESPTIHNPRTIHDFPVEILSKILDDLDVQDVVRFGQAWGKIEDIIETNLCFVTKEHFTHSPLGIGIRNNNGDDGDDDDEGRRVPLGLESEFDLISQTAIRDLEIRTSAYGYGFDEWLPLPLSERHWEQVKGDTFQCLDGLAETTHSGFRGSPTSDALDVLTTLMDDHVVKLFTNVERRPTHGGTSRAGVRWGTDTTGLLQASEKGIESIFFLFHLLLCVAVAKPELVDKANSMVRSFHSGSPPAQDMPGPGRILVALLISDVRVDSSFMVRVVTEAVTRNVPGLLTRHPELSHLGPDGAASPYRLHHTFTGDLASYRALMFMDVFQHTVRPATNGTTLRQARDALFHRRGFPPSATTAHVAAETRRILAVDSFSGLLTCLGVPPVPVPVPGARFLSGCLRDTVREGLRRGNVLAWPLDQAAVLVLRRTAEHWSTLPRTESLPPCPEWPPPWEVIARAQALGYYPDRTP</sequence>
<organism evidence="3 4">
    <name type="scientific">Diaporthe eres</name>
    <name type="common">Phomopsis oblonga</name>
    <dbReference type="NCBI Taxonomy" id="83184"/>
    <lineage>
        <taxon>Eukaryota</taxon>
        <taxon>Fungi</taxon>
        <taxon>Dikarya</taxon>
        <taxon>Ascomycota</taxon>
        <taxon>Pezizomycotina</taxon>
        <taxon>Sordariomycetes</taxon>
        <taxon>Sordariomycetidae</taxon>
        <taxon>Diaporthales</taxon>
        <taxon>Diaporthaceae</taxon>
        <taxon>Diaporthe</taxon>
        <taxon>Diaporthe eres species complex</taxon>
    </lineage>
</organism>
<dbReference type="EMBL" id="JAKNSF020000119">
    <property type="protein sequence ID" value="KAK7714037.1"/>
    <property type="molecule type" value="Genomic_DNA"/>
</dbReference>
<feature type="region of interest" description="Disordered" evidence="1">
    <location>
        <begin position="154"/>
        <end position="173"/>
    </location>
</feature>
<protein>
    <recommendedName>
        <fullName evidence="2">F-box domain-containing protein</fullName>
    </recommendedName>
</protein>
<accession>A0ABR1NT03</accession>
<evidence type="ECO:0000256" key="1">
    <source>
        <dbReference type="SAM" id="MobiDB-lite"/>
    </source>
</evidence>